<evidence type="ECO:0000256" key="3">
    <source>
        <dbReference type="SAM" id="MobiDB-lite"/>
    </source>
</evidence>
<evidence type="ECO:0000313" key="6">
    <source>
        <dbReference type="EMBL" id="OTG32133.1"/>
    </source>
</evidence>
<feature type="domain" description="G-patch" evidence="4">
    <location>
        <begin position="109"/>
        <end position="155"/>
    </location>
</feature>
<dbReference type="Gramene" id="mRNA:HanXRQr2_Chr03g0127621">
    <property type="protein sequence ID" value="CDS:HanXRQr2_Chr03g0127621.1"/>
    <property type="gene ID" value="HanXRQr2_Chr03g0127621"/>
</dbReference>
<reference evidence="6" key="2">
    <citation type="submission" date="2017-02" db="EMBL/GenBank/DDBJ databases">
        <title>Sunflower complete genome.</title>
        <authorList>
            <person name="Langlade N."/>
            <person name="Munos S."/>
        </authorList>
    </citation>
    <scope>NUCLEOTIDE SEQUENCE [LARGE SCALE GENOMIC DNA]</scope>
    <source>
        <tissue evidence="6">Leaves</tissue>
    </source>
</reference>
<dbReference type="PANTHER" id="PTHR15818:SF2">
    <property type="entry name" value="G-PATCH DOMAIN AND KOW MOTIFS-CONTAINING PROTEIN"/>
    <property type="match status" value="1"/>
</dbReference>
<dbReference type="GO" id="GO:0000398">
    <property type="term" value="P:mRNA splicing, via spliceosome"/>
    <property type="evidence" value="ECO:0007669"/>
    <property type="project" value="InterPro"/>
</dbReference>
<dbReference type="InParanoid" id="A0A251VA92"/>
<comment type="subcellular location">
    <subcellularLocation>
        <location evidence="1">Nucleus</location>
    </subcellularLocation>
</comment>
<evidence type="ECO:0000256" key="2">
    <source>
        <dbReference type="ARBA" id="ARBA00023242"/>
    </source>
</evidence>
<gene>
    <name evidence="6" type="ORF">HannXRQ_Chr03g0083281</name>
    <name evidence="5" type="ORF">HanXRQr2_Chr03g0127621</name>
</gene>
<dbReference type="EMBL" id="CM007892">
    <property type="protein sequence ID" value="OTG32133.1"/>
    <property type="molecule type" value="Genomic_DNA"/>
</dbReference>
<keyword evidence="7" id="KW-1185">Reference proteome</keyword>
<evidence type="ECO:0000313" key="5">
    <source>
        <dbReference type="EMBL" id="KAF5815841.1"/>
    </source>
</evidence>
<sequence length="162" mass="18088">MKVSFSLSSSSKPSNSTSRSSSNENNNKEFITHFDPSKPPTDPPIIIPPIPNEWNPQNQPMIIDLPNDPDIETDPNCSAIDRLMLMKLKSDLKRLPDDRGFGDFDDVSVEEFARAYMKGYGWYEGRGIGKNAKEDVKVVEFTNRAAGQGLGFVRTTDSDCKN</sequence>
<dbReference type="InterPro" id="IPR026822">
    <property type="entry name" value="Spp2/MOS2_G-patch"/>
</dbReference>
<dbReference type="PROSITE" id="PS50174">
    <property type="entry name" value="G_PATCH"/>
    <property type="match status" value="1"/>
</dbReference>
<name>A0A251VA92_HELAN</name>
<dbReference type="Proteomes" id="UP000215914">
    <property type="component" value="Chromosome 3"/>
</dbReference>
<dbReference type="InterPro" id="IPR000467">
    <property type="entry name" value="G_patch_dom"/>
</dbReference>
<dbReference type="OMA" id="PYECPRR"/>
<dbReference type="STRING" id="4232.A0A251VA92"/>
<feature type="compositionally biased region" description="Low complexity" evidence="3">
    <location>
        <begin position="1"/>
        <end position="25"/>
    </location>
</feature>
<dbReference type="GO" id="GO:0003676">
    <property type="term" value="F:nucleic acid binding"/>
    <property type="evidence" value="ECO:0007669"/>
    <property type="project" value="InterPro"/>
</dbReference>
<dbReference type="EMBL" id="MNCJ02000318">
    <property type="protein sequence ID" value="KAF5815841.1"/>
    <property type="molecule type" value="Genomic_DNA"/>
</dbReference>
<dbReference type="InterPro" id="IPR045166">
    <property type="entry name" value="Spp2-like"/>
</dbReference>
<protein>
    <submittedName>
        <fullName evidence="5 6">G-patch domain-containing protein</fullName>
    </submittedName>
</protein>
<dbReference type="PANTHER" id="PTHR15818">
    <property type="entry name" value="G PATCH AND KOW-CONTAINING"/>
    <property type="match status" value="1"/>
</dbReference>
<evidence type="ECO:0000256" key="1">
    <source>
        <dbReference type="ARBA" id="ARBA00004123"/>
    </source>
</evidence>
<feature type="region of interest" description="Disordered" evidence="3">
    <location>
        <begin position="1"/>
        <end position="73"/>
    </location>
</feature>
<evidence type="ECO:0000313" key="7">
    <source>
        <dbReference type="Proteomes" id="UP000215914"/>
    </source>
</evidence>
<accession>A0A251VA92</accession>
<reference evidence="5 7" key="1">
    <citation type="journal article" date="2017" name="Nature">
        <title>The sunflower genome provides insights into oil metabolism, flowering and Asterid evolution.</title>
        <authorList>
            <person name="Badouin H."/>
            <person name="Gouzy J."/>
            <person name="Grassa C.J."/>
            <person name="Murat F."/>
            <person name="Staton S.E."/>
            <person name="Cottret L."/>
            <person name="Lelandais-Briere C."/>
            <person name="Owens G.L."/>
            <person name="Carrere S."/>
            <person name="Mayjonade B."/>
            <person name="Legrand L."/>
            <person name="Gill N."/>
            <person name="Kane N.C."/>
            <person name="Bowers J.E."/>
            <person name="Hubner S."/>
            <person name="Bellec A."/>
            <person name="Berard A."/>
            <person name="Berges H."/>
            <person name="Blanchet N."/>
            <person name="Boniface M.C."/>
            <person name="Brunel D."/>
            <person name="Catrice O."/>
            <person name="Chaidir N."/>
            <person name="Claudel C."/>
            <person name="Donnadieu C."/>
            <person name="Faraut T."/>
            <person name="Fievet G."/>
            <person name="Helmstetter N."/>
            <person name="King M."/>
            <person name="Knapp S.J."/>
            <person name="Lai Z."/>
            <person name="Le Paslier M.C."/>
            <person name="Lippi Y."/>
            <person name="Lorenzon L."/>
            <person name="Mandel J.R."/>
            <person name="Marage G."/>
            <person name="Marchand G."/>
            <person name="Marquand E."/>
            <person name="Bret-Mestries E."/>
            <person name="Morien E."/>
            <person name="Nambeesan S."/>
            <person name="Nguyen T."/>
            <person name="Pegot-Espagnet P."/>
            <person name="Pouilly N."/>
            <person name="Raftis F."/>
            <person name="Sallet E."/>
            <person name="Schiex T."/>
            <person name="Thomas J."/>
            <person name="Vandecasteele C."/>
            <person name="Vares D."/>
            <person name="Vear F."/>
            <person name="Vautrin S."/>
            <person name="Crespi M."/>
            <person name="Mangin B."/>
            <person name="Burke J.M."/>
            <person name="Salse J."/>
            <person name="Munos S."/>
            <person name="Vincourt P."/>
            <person name="Rieseberg L.H."/>
            <person name="Langlade N.B."/>
        </authorList>
    </citation>
    <scope>NUCLEOTIDE SEQUENCE [LARGE SCALE GENOMIC DNA]</scope>
    <source>
        <strain evidence="7">cv. SF193</strain>
        <tissue evidence="5">Leaves</tissue>
    </source>
</reference>
<reference evidence="5" key="3">
    <citation type="submission" date="2020-06" db="EMBL/GenBank/DDBJ databases">
        <title>Helianthus annuus Genome sequencing and assembly Release 2.</title>
        <authorList>
            <person name="Gouzy J."/>
            <person name="Langlade N."/>
            <person name="Munos S."/>
        </authorList>
    </citation>
    <scope>NUCLEOTIDE SEQUENCE</scope>
    <source>
        <tissue evidence="5">Leaves</tissue>
    </source>
</reference>
<evidence type="ECO:0000259" key="4">
    <source>
        <dbReference type="PROSITE" id="PS50174"/>
    </source>
</evidence>
<feature type="compositionally biased region" description="Pro residues" evidence="3">
    <location>
        <begin position="37"/>
        <end position="51"/>
    </location>
</feature>
<dbReference type="AlphaFoldDB" id="A0A251VA92"/>
<dbReference type="Pfam" id="PF12656">
    <property type="entry name" value="G-patch_2"/>
    <property type="match status" value="1"/>
</dbReference>
<organism evidence="6 7">
    <name type="scientific">Helianthus annuus</name>
    <name type="common">Common sunflower</name>
    <dbReference type="NCBI Taxonomy" id="4232"/>
    <lineage>
        <taxon>Eukaryota</taxon>
        <taxon>Viridiplantae</taxon>
        <taxon>Streptophyta</taxon>
        <taxon>Embryophyta</taxon>
        <taxon>Tracheophyta</taxon>
        <taxon>Spermatophyta</taxon>
        <taxon>Magnoliopsida</taxon>
        <taxon>eudicotyledons</taxon>
        <taxon>Gunneridae</taxon>
        <taxon>Pentapetalae</taxon>
        <taxon>asterids</taxon>
        <taxon>campanulids</taxon>
        <taxon>Asterales</taxon>
        <taxon>Asteraceae</taxon>
        <taxon>Asteroideae</taxon>
        <taxon>Heliantheae alliance</taxon>
        <taxon>Heliantheae</taxon>
        <taxon>Helianthus</taxon>
    </lineage>
</organism>
<feature type="compositionally biased region" description="Basic and acidic residues" evidence="3">
    <location>
        <begin position="26"/>
        <end position="36"/>
    </location>
</feature>
<proteinExistence type="predicted"/>
<dbReference type="GO" id="GO:0005634">
    <property type="term" value="C:nucleus"/>
    <property type="evidence" value="ECO:0007669"/>
    <property type="project" value="UniProtKB-SubCell"/>
</dbReference>
<keyword evidence="2" id="KW-0539">Nucleus</keyword>